<protein>
    <recommendedName>
        <fullName evidence="3">GP-PDE domain-containing protein</fullName>
    </recommendedName>
</protein>
<dbReference type="EMBL" id="JASBNA010000001">
    <property type="protein sequence ID" value="KAK7695463.1"/>
    <property type="molecule type" value="Genomic_DNA"/>
</dbReference>
<organism evidence="4 5">
    <name type="scientific">Cerrena zonata</name>
    <dbReference type="NCBI Taxonomy" id="2478898"/>
    <lineage>
        <taxon>Eukaryota</taxon>
        <taxon>Fungi</taxon>
        <taxon>Dikarya</taxon>
        <taxon>Basidiomycota</taxon>
        <taxon>Agaricomycotina</taxon>
        <taxon>Agaricomycetes</taxon>
        <taxon>Polyporales</taxon>
        <taxon>Cerrenaceae</taxon>
        <taxon>Cerrena</taxon>
    </lineage>
</organism>
<proteinExistence type="predicted"/>
<dbReference type="InterPro" id="IPR051578">
    <property type="entry name" value="GDPD"/>
</dbReference>
<dbReference type="PANTHER" id="PTHR22958">
    <property type="entry name" value="GLYCEROPHOSPHORYL DIESTER PHOSPHODIESTERASE"/>
    <property type="match status" value="1"/>
</dbReference>
<dbReference type="AlphaFoldDB" id="A0AAW0GXA5"/>
<dbReference type="InterPro" id="IPR017946">
    <property type="entry name" value="PLC-like_Pdiesterase_TIM-brl"/>
</dbReference>
<dbReference type="InterPro" id="IPR030395">
    <property type="entry name" value="GP_PDE_dom"/>
</dbReference>
<dbReference type="Proteomes" id="UP001385951">
    <property type="component" value="Unassembled WGS sequence"/>
</dbReference>
<evidence type="ECO:0000256" key="2">
    <source>
        <dbReference type="SAM" id="MobiDB-lite"/>
    </source>
</evidence>
<dbReference type="GO" id="GO:0047389">
    <property type="term" value="F:glycerophosphocholine phosphodiesterase activity"/>
    <property type="evidence" value="ECO:0007669"/>
    <property type="project" value="TreeGrafter"/>
</dbReference>
<evidence type="ECO:0000313" key="4">
    <source>
        <dbReference type="EMBL" id="KAK7695463.1"/>
    </source>
</evidence>
<feature type="region of interest" description="Disordered" evidence="2">
    <location>
        <begin position="1"/>
        <end position="25"/>
    </location>
</feature>
<evidence type="ECO:0000256" key="1">
    <source>
        <dbReference type="ARBA" id="ARBA00022801"/>
    </source>
</evidence>
<dbReference type="PANTHER" id="PTHR22958:SF23">
    <property type="entry name" value="DEPENDENT KINASE INHIBITOR PHO81, PUTATIVE (AFU_ORTHOLOGUE AFUA_4G06020)-RELATED"/>
    <property type="match status" value="1"/>
</dbReference>
<feature type="domain" description="GP-PDE" evidence="3">
    <location>
        <begin position="5"/>
        <end position="299"/>
    </location>
</feature>
<accession>A0AAW0GXA5</accession>
<keyword evidence="5" id="KW-1185">Reference proteome</keyword>
<dbReference type="Pfam" id="PF03009">
    <property type="entry name" value="GDPD"/>
    <property type="match status" value="1"/>
</dbReference>
<keyword evidence="1" id="KW-0378">Hydrolase</keyword>
<dbReference type="Gene3D" id="3.20.20.190">
    <property type="entry name" value="Phosphatidylinositol (PI) phosphodiesterase"/>
    <property type="match status" value="1"/>
</dbReference>
<feature type="compositionally biased region" description="Polar residues" evidence="2">
    <location>
        <begin position="9"/>
        <end position="19"/>
    </location>
</feature>
<gene>
    <name evidence="4" type="ORF">QCA50_000099</name>
</gene>
<dbReference type="PROSITE" id="PS51704">
    <property type="entry name" value="GP_PDE"/>
    <property type="match status" value="1"/>
</dbReference>
<sequence length="302" mass="32618">MPSTRRLPSAQNSPSNRPTTPLGAHSLTQSSVTGSYLYVTVQVTRDGHPVICSQWLLAEDNYELGVADVTLSQYLSLAERLDRKLGPLESSSNLQEMYTTVVHSMTSLAHLLKVLPPSVGVCLEVAYAPVRVRERHGLRHHPSLNDTVDAVLRTIYATSSLEGQAARRNVVFTSFSPDICSALNWKQPNYPVFFASQYGQSNAACPSATALSLADAHDYRLSSIGAAVEWCKMNNLLGLLLDGNLLGKIPSLAQGAKDFGLLVGAFGRPDDLSVFAGGNDTSGVDALLQDGILTYFDHSKRV</sequence>
<name>A0AAW0GXA5_9APHY</name>
<evidence type="ECO:0000313" key="5">
    <source>
        <dbReference type="Proteomes" id="UP001385951"/>
    </source>
</evidence>
<evidence type="ECO:0000259" key="3">
    <source>
        <dbReference type="PROSITE" id="PS51704"/>
    </source>
</evidence>
<dbReference type="GO" id="GO:0046475">
    <property type="term" value="P:glycerophospholipid catabolic process"/>
    <property type="evidence" value="ECO:0007669"/>
    <property type="project" value="TreeGrafter"/>
</dbReference>
<reference evidence="4 5" key="1">
    <citation type="submission" date="2022-09" db="EMBL/GenBank/DDBJ databases">
        <authorList>
            <person name="Palmer J.M."/>
        </authorList>
    </citation>
    <scope>NUCLEOTIDE SEQUENCE [LARGE SCALE GENOMIC DNA]</scope>
    <source>
        <strain evidence="4 5">DSM 7382</strain>
    </source>
</reference>
<dbReference type="SUPFAM" id="SSF51695">
    <property type="entry name" value="PLC-like phosphodiesterases"/>
    <property type="match status" value="1"/>
</dbReference>
<comment type="caution">
    <text evidence="4">The sequence shown here is derived from an EMBL/GenBank/DDBJ whole genome shotgun (WGS) entry which is preliminary data.</text>
</comment>